<keyword evidence="3" id="KW-1185">Reference proteome</keyword>
<gene>
    <name evidence="2" type="ORF">LX16_4183</name>
</gene>
<evidence type="ECO:0000313" key="2">
    <source>
        <dbReference type="EMBL" id="TWJ10760.1"/>
    </source>
</evidence>
<sequence length="147" mass="14994">MGGFLDEDDRAGVGWLRRHTAGIVVLAMTTSMSVGVAAAGGMAEITDEPAVPAPVVAGPPSSPVPPVVVPPRPPAPFAQPAPPPEVPATPDPAPSPAVTFIVRPESMTGGWRVEEPEPEPVPDDTASPGGSDDCGPGLGWSPGRRWR</sequence>
<evidence type="ECO:0000256" key="1">
    <source>
        <dbReference type="SAM" id="MobiDB-lite"/>
    </source>
</evidence>
<dbReference type="Proteomes" id="UP000321617">
    <property type="component" value="Unassembled WGS sequence"/>
</dbReference>
<feature type="compositionally biased region" description="Pro residues" evidence="1">
    <location>
        <begin position="60"/>
        <end position="95"/>
    </location>
</feature>
<protein>
    <submittedName>
        <fullName evidence="2">Uncharacterized protein</fullName>
    </submittedName>
</protein>
<proteinExistence type="predicted"/>
<organism evidence="2 3">
    <name type="scientific">Stackebrandtia albiflava</name>
    <dbReference type="NCBI Taxonomy" id="406432"/>
    <lineage>
        <taxon>Bacteria</taxon>
        <taxon>Bacillati</taxon>
        <taxon>Actinomycetota</taxon>
        <taxon>Actinomycetes</taxon>
        <taxon>Glycomycetales</taxon>
        <taxon>Glycomycetaceae</taxon>
        <taxon>Stackebrandtia</taxon>
    </lineage>
</organism>
<accession>A0A562UYP5</accession>
<dbReference type="RefSeq" id="WP_147141722.1">
    <property type="nucleotide sequence ID" value="NZ_BAABIJ010000003.1"/>
</dbReference>
<dbReference type="EMBL" id="VLLL01000007">
    <property type="protein sequence ID" value="TWJ10760.1"/>
    <property type="molecule type" value="Genomic_DNA"/>
</dbReference>
<reference evidence="2 3" key="1">
    <citation type="journal article" date="2013" name="Stand. Genomic Sci.">
        <title>Genomic Encyclopedia of Type Strains, Phase I: The one thousand microbial genomes (KMG-I) project.</title>
        <authorList>
            <person name="Kyrpides N.C."/>
            <person name="Woyke T."/>
            <person name="Eisen J.A."/>
            <person name="Garrity G."/>
            <person name="Lilburn T.G."/>
            <person name="Beck B.J."/>
            <person name="Whitman W.B."/>
            <person name="Hugenholtz P."/>
            <person name="Klenk H.P."/>
        </authorList>
    </citation>
    <scope>NUCLEOTIDE SEQUENCE [LARGE SCALE GENOMIC DNA]</scope>
    <source>
        <strain evidence="2 3">DSM 45044</strain>
    </source>
</reference>
<evidence type="ECO:0000313" key="3">
    <source>
        <dbReference type="Proteomes" id="UP000321617"/>
    </source>
</evidence>
<comment type="caution">
    <text evidence="2">The sequence shown here is derived from an EMBL/GenBank/DDBJ whole genome shotgun (WGS) entry which is preliminary data.</text>
</comment>
<feature type="region of interest" description="Disordered" evidence="1">
    <location>
        <begin position="51"/>
        <end position="147"/>
    </location>
</feature>
<name>A0A562UYP5_9ACTN</name>
<dbReference type="AlphaFoldDB" id="A0A562UYP5"/>